<dbReference type="RefSeq" id="WP_011677058.1">
    <property type="nucleotide sequence ID" value="NZ_CP015901.2"/>
</dbReference>
<protein>
    <submittedName>
        <fullName evidence="1">Uncharacterized protein</fullName>
    </submittedName>
</protein>
<sequence length="65" mass="7298">MPLLTPEMKKALRRVQADKFLTKKQLAEYIGVSESTAIYLTKDNEPQNVKNKVFNAVVSAIAENC</sequence>
<evidence type="ECO:0000313" key="2">
    <source>
        <dbReference type="Proteomes" id="UP000192161"/>
    </source>
</evidence>
<organism evidence="1 2">
    <name type="scientific">Lactococcus lactis subsp. cremoris</name>
    <name type="common">Streptococcus cremoris</name>
    <dbReference type="NCBI Taxonomy" id="1359"/>
    <lineage>
        <taxon>Bacteria</taxon>
        <taxon>Bacillati</taxon>
        <taxon>Bacillota</taxon>
        <taxon>Bacilli</taxon>
        <taxon>Lactobacillales</taxon>
        <taxon>Streptococcaceae</taxon>
        <taxon>Lactococcus</taxon>
    </lineage>
</organism>
<name>A0AA34TKV6_LACLC</name>
<dbReference type="Proteomes" id="UP000192161">
    <property type="component" value="Chromosome"/>
</dbReference>
<dbReference type="EMBL" id="CP015901">
    <property type="protein sequence ID" value="ARE24432.1"/>
    <property type="molecule type" value="Genomic_DNA"/>
</dbReference>
<proteinExistence type="predicted"/>
<dbReference type="AlphaFoldDB" id="A0AA34TKV6"/>
<accession>A0AA34TKV6</accession>
<evidence type="ECO:0000313" key="1">
    <source>
        <dbReference type="EMBL" id="ARE24432.1"/>
    </source>
</evidence>
<gene>
    <name evidence="1" type="ORF">LLJM3_2259</name>
</gene>
<reference evidence="1 2" key="1">
    <citation type="journal article" date="2017" name="BMC Genomics">
        <title>Comparative and functional genomics of the Lactococcus lactis taxon; insights into evolution and niche adaptation.</title>
        <authorList>
            <person name="Kelleher P."/>
            <person name="Bottacini F."/>
            <person name="Mahony J."/>
            <person name="Kilcawley K.N."/>
            <person name="van Sinderen D."/>
        </authorList>
    </citation>
    <scope>NUCLEOTIDE SEQUENCE [LARGE SCALE GENOMIC DNA]</scope>
    <source>
        <strain evidence="1 2">JM3</strain>
    </source>
</reference>